<dbReference type="InterPro" id="IPR003856">
    <property type="entry name" value="LPS_length_determ_N"/>
</dbReference>
<organism evidence="22 23">
    <name type="scientific">Sphingobium yanoikuyae</name>
    <name type="common">Sphingomonas yanoikuyae</name>
    <dbReference type="NCBI Taxonomy" id="13690"/>
    <lineage>
        <taxon>Bacteria</taxon>
        <taxon>Pseudomonadati</taxon>
        <taxon>Pseudomonadota</taxon>
        <taxon>Alphaproteobacteria</taxon>
        <taxon>Sphingomonadales</taxon>
        <taxon>Sphingomonadaceae</taxon>
        <taxon>Sphingobium</taxon>
    </lineage>
</organism>
<evidence type="ECO:0000259" key="21">
    <source>
        <dbReference type="Pfam" id="PF13807"/>
    </source>
</evidence>
<dbReference type="Pfam" id="PF13614">
    <property type="entry name" value="AAA_31"/>
    <property type="match status" value="1"/>
</dbReference>
<dbReference type="InterPro" id="IPR025669">
    <property type="entry name" value="AAA_dom"/>
</dbReference>
<dbReference type="RefSeq" id="WP_097385358.1">
    <property type="nucleotide sequence ID" value="NZ_CP023741.1"/>
</dbReference>
<evidence type="ECO:0000256" key="2">
    <source>
        <dbReference type="ARBA" id="ARBA00007316"/>
    </source>
</evidence>
<keyword evidence="13 18" id="KW-0472">Membrane</keyword>
<comment type="catalytic activity">
    <reaction evidence="15">
        <text>L-tyrosyl-[protein] + ATP = O-phospho-L-tyrosyl-[protein] + ADP + H(+)</text>
        <dbReference type="Rhea" id="RHEA:10596"/>
        <dbReference type="Rhea" id="RHEA-COMP:10136"/>
        <dbReference type="Rhea" id="RHEA-COMP:20101"/>
        <dbReference type="ChEBI" id="CHEBI:15378"/>
        <dbReference type="ChEBI" id="CHEBI:30616"/>
        <dbReference type="ChEBI" id="CHEBI:46858"/>
        <dbReference type="ChEBI" id="CHEBI:61978"/>
        <dbReference type="ChEBI" id="CHEBI:456216"/>
        <dbReference type="EC" id="2.7.10.2"/>
    </reaction>
</comment>
<evidence type="ECO:0000256" key="17">
    <source>
        <dbReference type="SAM" id="MobiDB-lite"/>
    </source>
</evidence>
<evidence type="ECO:0000256" key="11">
    <source>
        <dbReference type="ARBA" id="ARBA00022840"/>
    </source>
</evidence>
<evidence type="ECO:0000256" key="13">
    <source>
        <dbReference type="ARBA" id="ARBA00023136"/>
    </source>
</evidence>
<comment type="similarity">
    <text evidence="2">Belongs to the CpsD/CapB family.</text>
</comment>
<name>A0A291N6G1_SPHYA</name>
<evidence type="ECO:0000256" key="3">
    <source>
        <dbReference type="ARBA" id="ARBA00008883"/>
    </source>
</evidence>
<evidence type="ECO:0000256" key="12">
    <source>
        <dbReference type="ARBA" id="ARBA00022989"/>
    </source>
</evidence>
<dbReference type="Pfam" id="PF13807">
    <property type="entry name" value="GNVR"/>
    <property type="match status" value="1"/>
</dbReference>
<evidence type="ECO:0000259" key="20">
    <source>
        <dbReference type="Pfam" id="PF13614"/>
    </source>
</evidence>
<comment type="similarity">
    <text evidence="3">Belongs to the etk/wzc family.</text>
</comment>
<keyword evidence="16" id="KW-0175">Coiled coil</keyword>
<feature type="domain" description="Tyrosine-protein kinase G-rich" evidence="21">
    <location>
        <begin position="410"/>
        <end position="482"/>
    </location>
</feature>
<feature type="region of interest" description="Disordered" evidence="17">
    <location>
        <begin position="1"/>
        <end position="26"/>
    </location>
</feature>
<dbReference type="SUPFAM" id="SSF52540">
    <property type="entry name" value="P-loop containing nucleoside triphosphate hydrolases"/>
    <property type="match status" value="1"/>
</dbReference>
<dbReference type="GO" id="GO:0004715">
    <property type="term" value="F:non-membrane spanning protein tyrosine kinase activity"/>
    <property type="evidence" value="ECO:0007669"/>
    <property type="project" value="UniProtKB-EC"/>
</dbReference>
<evidence type="ECO:0000256" key="16">
    <source>
        <dbReference type="SAM" id="Coils"/>
    </source>
</evidence>
<proteinExistence type="inferred from homology"/>
<evidence type="ECO:0000256" key="5">
    <source>
        <dbReference type="ARBA" id="ARBA00022475"/>
    </source>
</evidence>
<dbReference type="PANTHER" id="PTHR32309">
    <property type="entry name" value="TYROSINE-PROTEIN KINASE"/>
    <property type="match status" value="1"/>
</dbReference>
<feature type="transmembrane region" description="Helical" evidence="18">
    <location>
        <begin position="48"/>
        <end position="69"/>
    </location>
</feature>
<dbReference type="CDD" id="cd05387">
    <property type="entry name" value="BY-kinase"/>
    <property type="match status" value="1"/>
</dbReference>
<evidence type="ECO:0000256" key="18">
    <source>
        <dbReference type="SAM" id="Phobius"/>
    </source>
</evidence>
<keyword evidence="7" id="KW-0808">Transferase</keyword>
<feature type="coiled-coil region" evidence="16">
    <location>
        <begin position="225"/>
        <end position="252"/>
    </location>
</feature>
<dbReference type="KEGG" id="sya:A6768_24925"/>
<comment type="subcellular location">
    <subcellularLocation>
        <location evidence="1">Cell inner membrane</location>
        <topology evidence="1">Multi-pass membrane protein</topology>
    </subcellularLocation>
</comment>
<dbReference type="EC" id="2.7.10.2" evidence="4"/>
<dbReference type="GO" id="GO:0005886">
    <property type="term" value="C:plasma membrane"/>
    <property type="evidence" value="ECO:0007669"/>
    <property type="project" value="UniProtKB-SubCell"/>
</dbReference>
<evidence type="ECO:0000256" key="7">
    <source>
        <dbReference type="ARBA" id="ARBA00022679"/>
    </source>
</evidence>
<dbReference type="AlphaFoldDB" id="A0A291N6G1"/>
<dbReference type="GO" id="GO:0005524">
    <property type="term" value="F:ATP binding"/>
    <property type="evidence" value="ECO:0007669"/>
    <property type="project" value="UniProtKB-KW"/>
</dbReference>
<dbReference type="NCBIfam" id="TIGR01007">
    <property type="entry name" value="eps_fam"/>
    <property type="match status" value="1"/>
</dbReference>
<dbReference type="Pfam" id="PF02706">
    <property type="entry name" value="Wzz"/>
    <property type="match status" value="1"/>
</dbReference>
<dbReference type="InterPro" id="IPR032807">
    <property type="entry name" value="GNVR"/>
</dbReference>
<dbReference type="PANTHER" id="PTHR32309:SF13">
    <property type="entry name" value="FERRIC ENTEROBACTIN TRANSPORT PROTEIN FEPE"/>
    <property type="match status" value="1"/>
</dbReference>
<evidence type="ECO:0000256" key="14">
    <source>
        <dbReference type="ARBA" id="ARBA00023137"/>
    </source>
</evidence>
<feature type="domain" description="AAA" evidence="20">
    <location>
        <begin position="546"/>
        <end position="688"/>
    </location>
</feature>
<dbReference type="Proteomes" id="UP000219422">
    <property type="component" value="Chromosome"/>
</dbReference>
<dbReference type="EMBL" id="CP023741">
    <property type="protein sequence ID" value="ATI82922.1"/>
    <property type="molecule type" value="Genomic_DNA"/>
</dbReference>
<feature type="domain" description="Polysaccharide chain length determinant N-terminal" evidence="19">
    <location>
        <begin position="35"/>
        <end position="126"/>
    </location>
</feature>
<reference evidence="22 23" key="1">
    <citation type="submission" date="2017-10" db="EMBL/GenBank/DDBJ databases">
        <title>Sphingobium yanoikuyae S72.</title>
        <authorList>
            <person name="Sanchez E."/>
            <person name="Bustos P."/>
            <person name="Mendoza P."/>
            <person name="Guo X."/>
            <person name="Mendoza A."/>
        </authorList>
    </citation>
    <scope>NUCLEOTIDE SEQUENCE [LARGE SCALE GENOMIC DNA]</scope>
    <source>
        <strain evidence="22 23">S72</strain>
    </source>
</reference>
<evidence type="ECO:0000259" key="19">
    <source>
        <dbReference type="Pfam" id="PF02706"/>
    </source>
</evidence>
<evidence type="ECO:0000256" key="4">
    <source>
        <dbReference type="ARBA" id="ARBA00011903"/>
    </source>
</evidence>
<keyword evidence="9" id="KW-0547">Nucleotide-binding</keyword>
<accession>A0A291N6G1</accession>
<evidence type="ECO:0000256" key="8">
    <source>
        <dbReference type="ARBA" id="ARBA00022692"/>
    </source>
</evidence>
<dbReference type="InterPro" id="IPR050445">
    <property type="entry name" value="Bact_polysacc_biosynth/exp"/>
</dbReference>
<keyword evidence="6" id="KW-0997">Cell inner membrane</keyword>
<evidence type="ECO:0000256" key="6">
    <source>
        <dbReference type="ARBA" id="ARBA00022519"/>
    </source>
</evidence>
<sequence length="744" mass="80582">MTARLDSLPTPHVAPARPASAGAQGDPAEAPLFDLDLSRIIFAIRRNIWWIGAIIACALALGLVATLLMQPRYIATSRVLIEQQADQIIENNDVTPAVAYQDADRFLQTQVDVIRSRALAAKVVDDGKFWTEPAFFDAVGTPMPTEADLDYRYQGKDALQRLRRDTAIDAVARNLSVSLPDASRLVAISFSGSDPNYAAKLANLFAESYVSANLARKFDSSSYAREYLAQQLDQARIRLETSERDLNQYSRAAGLVRVQGQGQNADKEATLSVTNDTLVQVNGAASQATAERIAAEDRWNSVRNSPVMTVPQVLENPAIQALIRQRSEVESQLAQESSRHLAGHPTAAALQAQVDRLSAQIMAVGNAIKSSVRIEFQAAQAKEATLQRQVVDLRTLALGEQDRGVQYNILKRVAETNRSLYDTLLARYNELNATAGATSNNVSLVDRAETPRFPASPKLVLNLGLALLAGILCAGMFVFVREHFDDAIRAPDDVEHKLGVPLLGLVPQEVSDDIRLEMRDPKSALSEAYNSLIANLRYAGADGFPKILTITSSRAEEGKSTTSVAIAEQLAKLGRKTLLIDGDLRRPTVHKILDLPSAHGLTALLTGEIGLDRAILGTDVPNLHAITALPTPVNPSLLLGSTRLEALMQHCRGQFDHVIIDSPPMLGLSDATSLSVASDATLLVIDASKGHRGTIKSTLRRLTLVHAPVVGALLTKFDPRRAGGNAAYYGYDYYEYGRPADSGA</sequence>
<keyword evidence="5" id="KW-1003">Cell membrane</keyword>
<dbReference type="InterPro" id="IPR027417">
    <property type="entry name" value="P-loop_NTPase"/>
</dbReference>
<evidence type="ECO:0000256" key="9">
    <source>
        <dbReference type="ARBA" id="ARBA00022741"/>
    </source>
</evidence>
<keyword evidence="8 18" id="KW-0812">Transmembrane</keyword>
<keyword evidence="14" id="KW-0829">Tyrosine-protein kinase</keyword>
<evidence type="ECO:0000313" key="23">
    <source>
        <dbReference type="Proteomes" id="UP000219422"/>
    </source>
</evidence>
<evidence type="ECO:0000256" key="10">
    <source>
        <dbReference type="ARBA" id="ARBA00022777"/>
    </source>
</evidence>
<keyword evidence="12 18" id="KW-1133">Transmembrane helix</keyword>
<protein>
    <recommendedName>
        <fullName evidence="4">non-specific protein-tyrosine kinase</fullName>
        <ecNumber evidence="4">2.7.10.2</ecNumber>
    </recommendedName>
</protein>
<evidence type="ECO:0000256" key="15">
    <source>
        <dbReference type="ARBA" id="ARBA00051245"/>
    </source>
</evidence>
<evidence type="ECO:0000313" key="22">
    <source>
        <dbReference type="EMBL" id="ATI82922.1"/>
    </source>
</evidence>
<evidence type="ECO:0000256" key="1">
    <source>
        <dbReference type="ARBA" id="ARBA00004429"/>
    </source>
</evidence>
<dbReference type="InterPro" id="IPR005702">
    <property type="entry name" value="Wzc-like_C"/>
</dbReference>
<keyword evidence="11" id="KW-0067">ATP-binding</keyword>
<gene>
    <name evidence="22" type="ORF">A6768_24925</name>
</gene>
<dbReference type="GeneID" id="57780107"/>
<dbReference type="Gene3D" id="3.40.50.300">
    <property type="entry name" value="P-loop containing nucleotide triphosphate hydrolases"/>
    <property type="match status" value="1"/>
</dbReference>
<keyword evidence="10" id="KW-0418">Kinase</keyword>